<dbReference type="GO" id="GO:0003677">
    <property type="term" value="F:DNA binding"/>
    <property type="evidence" value="ECO:0007669"/>
    <property type="project" value="UniProtKB-KW"/>
</dbReference>
<name>B8HZR6_CYAP4</name>
<dbReference type="PANTHER" id="PTHR30408:SF12">
    <property type="entry name" value="TYPE I RESTRICTION ENZYME MJAVIII SPECIFICITY SUBUNIT"/>
    <property type="match status" value="1"/>
</dbReference>
<evidence type="ECO:0000256" key="1">
    <source>
        <dbReference type="ARBA" id="ARBA00022747"/>
    </source>
</evidence>
<dbReference type="InterPro" id="IPR044946">
    <property type="entry name" value="Restrct_endonuc_typeI_TRD_sf"/>
</dbReference>
<feature type="compositionally biased region" description="Polar residues" evidence="3">
    <location>
        <begin position="523"/>
        <end position="532"/>
    </location>
</feature>
<keyword evidence="2" id="KW-0238">DNA-binding</keyword>
<dbReference type="Gene3D" id="3.90.220.20">
    <property type="entry name" value="DNA methylase specificity domains"/>
    <property type="match status" value="2"/>
</dbReference>
<reference evidence="4" key="1">
    <citation type="submission" date="2009-01" db="EMBL/GenBank/DDBJ databases">
        <title>Complete sequence of plasmid3 Cyanothece sp. PCC 7425.</title>
        <authorList>
            <consortium name="US DOE Joint Genome Institute"/>
            <person name="Lucas S."/>
            <person name="Copeland A."/>
            <person name="Lapidus A."/>
            <person name="Glavina del Rio T."/>
            <person name="Dalin E."/>
            <person name="Tice H."/>
            <person name="Bruce D."/>
            <person name="Goodwin L."/>
            <person name="Pitluck S."/>
            <person name="Sims D."/>
            <person name="Meineke L."/>
            <person name="Brettin T."/>
            <person name="Detter J.C."/>
            <person name="Han C."/>
            <person name="Larimer F."/>
            <person name="Land M."/>
            <person name="Hauser L."/>
            <person name="Kyrpides N."/>
            <person name="Ovchinnikova G."/>
            <person name="Liberton M."/>
            <person name="Stoeckel J."/>
            <person name="Banerjee A."/>
            <person name="Singh A."/>
            <person name="Page L."/>
            <person name="Sato H."/>
            <person name="Zhao L."/>
            <person name="Sherman L."/>
            <person name="Pakrasi H."/>
            <person name="Richardson P."/>
        </authorList>
    </citation>
    <scope>NUCLEOTIDE SEQUENCE</scope>
    <source>
        <strain evidence="4">PCC 7425</strain>
        <plasmid evidence="4">pP742503</plasmid>
    </source>
</reference>
<dbReference type="InterPro" id="IPR052021">
    <property type="entry name" value="Type-I_RS_S_subunit"/>
</dbReference>
<dbReference type="AlphaFoldDB" id="B8HZR6"/>
<geneLocation type="plasmid" evidence="4">
    <name>pP742503</name>
</geneLocation>
<dbReference type="REBASE" id="19895">
    <property type="entry name" value="S.Csp7425ORF5290P"/>
</dbReference>
<dbReference type="KEGG" id="cyn:Cyan7425_5291"/>
<feature type="compositionally biased region" description="Acidic residues" evidence="3">
    <location>
        <begin position="506"/>
        <end position="516"/>
    </location>
</feature>
<evidence type="ECO:0000256" key="2">
    <source>
        <dbReference type="ARBA" id="ARBA00023125"/>
    </source>
</evidence>
<dbReference type="SUPFAM" id="SSF116734">
    <property type="entry name" value="DNA methylase specificity domain"/>
    <property type="match status" value="2"/>
</dbReference>
<evidence type="ECO:0000256" key="3">
    <source>
        <dbReference type="SAM" id="MobiDB-lite"/>
    </source>
</evidence>
<accession>B8HZR6</accession>
<dbReference type="OrthoDB" id="9815652at2"/>
<gene>
    <name evidence="4" type="ordered locus">Cyan7425_5291</name>
</gene>
<keyword evidence="1" id="KW-0680">Restriction system</keyword>
<proteinExistence type="predicted"/>
<dbReference type="GO" id="GO:0009307">
    <property type="term" value="P:DNA restriction-modification system"/>
    <property type="evidence" value="ECO:0007669"/>
    <property type="project" value="UniProtKB-KW"/>
</dbReference>
<protein>
    <recommendedName>
        <fullName evidence="5">Restriction modification system DNA specificity domain protein</fullName>
    </recommendedName>
</protein>
<keyword evidence="4" id="KW-0614">Plasmid</keyword>
<dbReference type="PANTHER" id="PTHR30408">
    <property type="entry name" value="TYPE-1 RESTRICTION ENZYME ECOKI SPECIFICITY PROTEIN"/>
    <property type="match status" value="1"/>
</dbReference>
<dbReference type="EMBL" id="CP001347">
    <property type="protein sequence ID" value="ACL47914.1"/>
    <property type="molecule type" value="Genomic_DNA"/>
</dbReference>
<evidence type="ECO:0000313" key="4">
    <source>
        <dbReference type="EMBL" id="ACL47914.1"/>
    </source>
</evidence>
<organism evidence="4">
    <name type="scientific">Cyanothece sp. (strain PCC 7425 / ATCC 29141)</name>
    <dbReference type="NCBI Taxonomy" id="395961"/>
    <lineage>
        <taxon>Bacteria</taxon>
        <taxon>Bacillati</taxon>
        <taxon>Cyanobacteriota</taxon>
        <taxon>Cyanophyceae</taxon>
        <taxon>Gomontiellales</taxon>
        <taxon>Cyanothecaceae</taxon>
        <taxon>Cyanothece</taxon>
    </lineage>
</organism>
<feature type="region of interest" description="Disordered" evidence="3">
    <location>
        <begin position="506"/>
        <end position="555"/>
    </location>
</feature>
<dbReference type="HOGENOM" id="CLU_041259_0_0_3"/>
<sequence>MFITRVATRQIERVRLEAEFYDPVKLENLSWMEQWRDRAHLLKDLCEFITDGTHVTPKYQQKGVKFLSSTNIDPFSIDFDNTNHISESEHLKLGQQKCNPEPGDILISKNGRIGTVAVYRDSHQSCSLFVSVALLRYRGNVDIDFITAFSNSSGGWYQFTRSAKTGVITNLHLEEIREVLVPEPFKAVQTYIGDKVRQAERLRERSKELASRIQALVQPLHIQNALKTPDSKYNRLEGKELQHRLDAKYYNHRSMEVLDACKDESKAINNLMISVSNGFEHRTFVDEGQPYITVSEVSSGRLDLTSVPKIPDSVEVPDKALINSNCVLVVRTGSIGIAVKVHEEDEGASISSHLIRLEFQEESTAAAVAAFLNSAAGECLLHKISYGAVQPQVGQDELLNLPIPRIILDNSEEILQCMNLQEMAIRSAERLTTAAKLLVEGLIEGKISELELQEAQEALQRGDTTLDRQILSRLTRKGIPVRGEKTEEPALFPDLDALYRVLSDHDDTDEDSDWDSTPESRQRWQTPIQSSRRAAEASIPYSQDATVTLLDEEGD</sequence>
<evidence type="ECO:0008006" key="5">
    <source>
        <dbReference type="Google" id="ProtNLM"/>
    </source>
</evidence>